<dbReference type="PRINTS" id="PR00411">
    <property type="entry name" value="PNDRDTASEI"/>
</dbReference>
<evidence type="ECO:0000256" key="6">
    <source>
        <dbReference type="ARBA" id="ARBA00023027"/>
    </source>
</evidence>
<dbReference type="RefSeq" id="WP_194452150.1">
    <property type="nucleotide sequence ID" value="NZ_CP063849.1"/>
</dbReference>
<keyword evidence="4" id="KW-0274">FAD</keyword>
<dbReference type="PRINTS" id="PR00368">
    <property type="entry name" value="FADPNR"/>
</dbReference>
<dbReference type="SUPFAM" id="SSF51905">
    <property type="entry name" value="FAD/NAD(P)-binding domain"/>
    <property type="match status" value="1"/>
</dbReference>
<protein>
    <recommendedName>
        <fullName evidence="2">NADH:ubiquinone reductase (non-electrogenic)</fullName>
        <ecNumber evidence="2">1.6.5.9</ecNumber>
    </recommendedName>
</protein>
<feature type="domain" description="FAD/NAD(P)-binding" evidence="8">
    <location>
        <begin position="10"/>
        <end position="330"/>
    </location>
</feature>
<evidence type="ECO:0000256" key="7">
    <source>
        <dbReference type="ARBA" id="ARBA00047599"/>
    </source>
</evidence>
<dbReference type="InterPro" id="IPR023753">
    <property type="entry name" value="FAD/NAD-binding_dom"/>
</dbReference>
<dbReference type="KEGG" id="pfer:IRI77_11200"/>
<dbReference type="Pfam" id="PF07992">
    <property type="entry name" value="Pyr_redox_2"/>
    <property type="match status" value="1"/>
</dbReference>
<dbReference type="EMBL" id="CP063849">
    <property type="protein sequence ID" value="QOY90487.1"/>
    <property type="molecule type" value="Genomic_DNA"/>
</dbReference>
<dbReference type="AlphaFoldDB" id="A0A7S7SLQ2"/>
<dbReference type="Proteomes" id="UP000593892">
    <property type="component" value="Chromosome"/>
</dbReference>
<evidence type="ECO:0000256" key="1">
    <source>
        <dbReference type="ARBA" id="ARBA00005272"/>
    </source>
</evidence>
<dbReference type="InterPro" id="IPR036188">
    <property type="entry name" value="FAD/NAD-bd_sf"/>
</dbReference>
<dbReference type="GO" id="GO:0050136">
    <property type="term" value="F:NADH dehydrogenase (quinone) (non-electrogenic) activity"/>
    <property type="evidence" value="ECO:0007669"/>
    <property type="project" value="UniProtKB-EC"/>
</dbReference>
<evidence type="ECO:0000256" key="4">
    <source>
        <dbReference type="ARBA" id="ARBA00022827"/>
    </source>
</evidence>
<evidence type="ECO:0000313" key="9">
    <source>
        <dbReference type="EMBL" id="QOY90487.1"/>
    </source>
</evidence>
<gene>
    <name evidence="9" type="ORF">IRI77_11200</name>
</gene>
<keyword evidence="10" id="KW-1185">Reference proteome</keyword>
<evidence type="ECO:0000256" key="5">
    <source>
        <dbReference type="ARBA" id="ARBA00023002"/>
    </source>
</evidence>
<dbReference type="EC" id="1.6.5.9" evidence="2"/>
<evidence type="ECO:0000256" key="2">
    <source>
        <dbReference type="ARBA" id="ARBA00012637"/>
    </source>
</evidence>
<comment type="similarity">
    <text evidence="1">Belongs to the NADH dehydrogenase family.</text>
</comment>
<comment type="catalytic activity">
    <reaction evidence="7">
        <text>a quinone + NADH + H(+) = a quinol + NAD(+)</text>
        <dbReference type="Rhea" id="RHEA:46160"/>
        <dbReference type="ChEBI" id="CHEBI:15378"/>
        <dbReference type="ChEBI" id="CHEBI:24646"/>
        <dbReference type="ChEBI" id="CHEBI:57540"/>
        <dbReference type="ChEBI" id="CHEBI:57945"/>
        <dbReference type="ChEBI" id="CHEBI:132124"/>
        <dbReference type="EC" id="1.6.5.9"/>
    </reaction>
</comment>
<evidence type="ECO:0000313" key="10">
    <source>
        <dbReference type="Proteomes" id="UP000593892"/>
    </source>
</evidence>
<keyword evidence="6" id="KW-0520">NAD</keyword>
<accession>A0A7S7SLQ2</accession>
<proteinExistence type="inferred from homology"/>
<reference evidence="9 10" key="1">
    <citation type="submission" date="2020-10" db="EMBL/GenBank/DDBJ databases">
        <title>Complete genome sequence of Paludibaculum fermentans P105T, a facultatively anaerobic acidobacterium capable of dissimilatory Fe(III) reduction.</title>
        <authorList>
            <person name="Dedysh S.N."/>
            <person name="Beletsky A.V."/>
            <person name="Kulichevskaya I.S."/>
            <person name="Mardanov A.V."/>
            <person name="Ravin N.V."/>
        </authorList>
    </citation>
    <scope>NUCLEOTIDE SEQUENCE [LARGE SCALE GENOMIC DNA]</scope>
    <source>
        <strain evidence="9 10">P105</strain>
    </source>
</reference>
<keyword evidence="5" id="KW-0560">Oxidoreductase</keyword>
<sequence>MGTGDGNLPHIVIVGGGFGGLAAARSLRHLNVRITLVDRKNHHLFQPLLYQVATAMLMPGQIAAPIRQVLKNDRHTTVLLGEVSGVDAAAHTLTVETPEREPLHLHYDFLVLATGVQHSYFGHDEFEQYAPGMKTMADATKVRNKVLSAFEAAEHETDPALRSALLTFVLVGGGPTGVEMAGAIAELARMSMKSDFRRIDPQDTKILLVEASPRVLGGFDPSLSEKVTQRLTHMGVQVLTGHPVEQIDDSGVTVGGEHIASRTVIWTAGVTPSPVARWLGCPADRAGRVKVRYDLSVPGAPEIFVIGDVANYEQEGKPLPGVAQVAMQMGAHVARVMEARLMNDAPPPPFHYVNKGNMAVVGRNYAILERGNLKLTGYVAWLAWSLIHVLFLALPNLRVSVFLQWVWSYFTEQRGSRLIVEPEISSSPAETVRSAS</sequence>
<dbReference type="Gene3D" id="3.50.50.100">
    <property type="match status" value="1"/>
</dbReference>
<name>A0A7S7SLQ2_PALFE</name>
<dbReference type="PANTHER" id="PTHR43706:SF47">
    <property type="entry name" value="EXTERNAL NADH-UBIQUINONE OXIDOREDUCTASE 1, MITOCHONDRIAL-RELATED"/>
    <property type="match status" value="1"/>
</dbReference>
<keyword evidence="3" id="KW-0285">Flavoprotein</keyword>
<organism evidence="9 10">
    <name type="scientific">Paludibaculum fermentans</name>
    <dbReference type="NCBI Taxonomy" id="1473598"/>
    <lineage>
        <taxon>Bacteria</taxon>
        <taxon>Pseudomonadati</taxon>
        <taxon>Acidobacteriota</taxon>
        <taxon>Terriglobia</taxon>
        <taxon>Bryobacterales</taxon>
        <taxon>Bryobacteraceae</taxon>
        <taxon>Paludibaculum</taxon>
    </lineage>
</organism>
<evidence type="ECO:0000259" key="8">
    <source>
        <dbReference type="Pfam" id="PF07992"/>
    </source>
</evidence>
<dbReference type="PANTHER" id="PTHR43706">
    <property type="entry name" value="NADH DEHYDROGENASE"/>
    <property type="match status" value="1"/>
</dbReference>
<dbReference type="InterPro" id="IPR045024">
    <property type="entry name" value="NDH-2"/>
</dbReference>
<evidence type="ECO:0000256" key="3">
    <source>
        <dbReference type="ARBA" id="ARBA00022630"/>
    </source>
</evidence>